<dbReference type="InterPro" id="IPR002569">
    <property type="entry name" value="Met_Sox_Rdtase_MsrA_dom"/>
</dbReference>
<evidence type="ECO:0000313" key="7">
    <source>
        <dbReference type="Proteomes" id="UP000499080"/>
    </source>
</evidence>
<organism evidence="6 7">
    <name type="scientific">Araneus ventricosus</name>
    <name type="common">Orbweaver spider</name>
    <name type="synonym">Epeira ventricosa</name>
    <dbReference type="NCBI Taxonomy" id="182803"/>
    <lineage>
        <taxon>Eukaryota</taxon>
        <taxon>Metazoa</taxon>
        <taxon>Ecdysozoa</taxon>
        <taxon>Arthropoda</taxon>
        <taxon>Chelicerata</taxon>
        <taxon>Arachnida</taxon>
        <taxon>Araneae</taxon>
        <taxon>Araneomorphae</taxon>
        <taxon>Entelegynae</taxon>
        <taxon>Araneoidea</taxon>
        <taxon>Araneidae</taxon>
        <taxon>Araneus</taxon>
    </lineage>
</organism>
<dbReference type="AlphaFoldDB" id="A0A4Y2K5G1"/>
<sequence>MISEACESMPQLTLRRSWRKLLPNFSTGADENVTDIAKDGATEFSNIFSMLPRLENCGIKEITDWLNCDMEDACFQLLNDEEIIAEVRHSPKEDEEGDDDEGENDSQVKISNNDAFECFSKGLAWLEQREQCDSSELMLLRKLRDRAARQRMTNPLKSFCKKRQYMSAIFFTDEQQRRLAEDSKTRHESELGISVATLILPLNIFHEAEDYHQKYFLRTYHRVFYGSLPEHDPVTSTRDARLNGYLSGHGNVEDMEKDKYLSELSDEQLRYVRKYMTGEQKAPTVEPFVRTVIQIQQLFLELFSRKKAPNKAEWLVPPSRHWHKGRKLGLSLSLPCDRQSSTCLSRLASGHLNCLTYSEDNKICPKCQLHQASPKHILDCLGLDWEEIYSSPLLVIDFIKVNGFLDLV</sequence>
<keyword evidence="7" id="KW-1185">Reference proteome</keyword>
<evidence type="ECO:0000259" key="5">
    <source>
        <dbReference type="Pfam" id="PF01625"/>
    </source>
</evidence>
<dbReference type="Pfam" id="PF01625">
    <property type="entry name" value="PMSR"/>
    <property type="match status" value="1"/>
</dbReference>
<protein>
    <recommendedName>
        <fullName evidence="2">peptide-methionine (S)-S-oxide reductase</fullName>
        <ecNumber evidence="2">1.8.4.11</ecNumber>
    </recommendedName>
    <alternativeName>
        <fullName evidence="4">Peptide-methionine (S)-S-oxide reductase</fullName>
    </alternativeName>
</protein>
<dbReference type="EMBL" id="BGPR01004199">
    <property type="protein sequence ID" value="GBM97035.1"/>
    <property type="molecule type" value="Genomic_DNA"/>
</dbReference>
<dbReference type="Gene3D" id="3.30.1060.10">
    <property type="entry name" value="Peptide methionine sulphoxide reductase MsrA"/>
    <property type="match status" value="1"/>
</dbReference>
<keyword evidence="3" id="KW-0560">Oxidoreductase</keyword>
<name>A0A4Y2K5G1_ARAVE</name>
<dbReference type="SUPFAM" id="SSF55068">
    <property type="entry name" value="Peptide methionine sulfoxide reductase"/>
    <property type="match status" value="1"/>
</dbReference>
<evidence type="ECO:0000313" key="6">
    <source>
        <dbReference type="EMBL" id="GBM97035.1"/>
    </source>
</evidence>
<proteinExistence type="inferred from homology"/>
<comment type="similarity">
    <text evidence="1">Belongs to the MsrA Met sulfoxide reductase family.</text>
</comment>
<comment type="caution">
    <text evidence="6">The sequence shown here is derived from an EMBL/GenBank/DDBJ whole genome shotgun (WGS) entry which is preliminary data.</text>
</comment>
<dbReference type="PANTHER" id="PTHR43774">
    <property type="entry name" value="PEPTIDE METHIONINE SULFOXIDE REDUCTASE"/>
    <property type="match status" value="1"/>
</dbReference>
<gene>
    <name evidence="6" type="ORF">AVEN_234756_1</name>
</gene>
<feature type="domain" description="Peptide methionine sulphoxide reductase MsrA" evidence="5">
    <location>
        <begin position="162"/>
        <end position="220"/>
    </location>
</feature>
<reference evidence="6 7" key="1">
    <citation type="journal article" date="2019" name="Sci. Rep.">
        <title>Orb-weaving spider Araneus ventricosus genome elucidates the spidroin gene catalogue.</title>
        <authorList>
            <person name="Kono N."/>
            <person name="Nakamura H."/>
            <person name="Ohtoshi R."/>
            <person name="Moran D.A.P."/>
            <person name="Shinohara A."/>
            <person name="Yoshida Y."/>
            <person name="Fujiwara M."/>
            <person name="Mori M."/>
            <person name="Tomita M."/>
            <person name="Arakawa K."/>
        </authorList>
    </citation>
    <scope>NUCLEOTIDE SEQUENCE [LARGE SCALE GENOMIC DNA]</scope>
</reference>
<evidence type="ECO:0000256" key="4">
    <source>
        <dbReference type="ARBA" id="ARBA00030643"/>
    </source>
</evidence>
<evidence type="ECO:0000256" key="3">
    <source>
        <dbReference type="ARBA" id="ARBA00023002"/>
    </source>
</evidence>
<dbReference type="InterPro" id="IPR036509">
    <property type="entry name" value="Met_Sox_Rdtase_MsrA_sf"/>
</dbReference>
<evidence type="ECO:0000256" key="1">
    <source>
        <dbReference type="ARBA" id="ARBA00005591"/>
    </source>
</evidence>
<dbReference type="Proteomes" id="UP000499080">
    <property type="component" value="Unassembled WGS sequence"/>
</dbReference>
<accession>A0A4Y2K5G1</accession>
<dbReference type="GO" id="GO:0008113">
    <property type="term" value="F:peptide-methionine (S)-S-oxide reductase activity"/>
    <property type="evidence" value="ECO:0007669"/>
    <property type="project" value="UniProtKB-EC"/>
</dbReference>
<dbReference type="EC" id="1.8.4.11" evidence="2"/>
<evidence type="ECO:0000256" key="2">
    <source>
        <dbReference type="ARBA" id="ARBA00012502"/>
    </source>
</evidence>
<dbReference type="PANTHER" id="PTHR43774:SF1">
    <property type="entry name" value="PEPTIDE METHIONINE SULFOXIDE REDUCTASE MSRA 2"/>
    <property type="match status" value="1"/>
</dbReference>
<dbReference type="OrthoDB" id="6561866at2759"/>